<reference evidence="1 2" key="1">
    <citation type="journal article" date="2017" name="G3 (Bethesda)">
        <title>The Physical Genome Mapping of Anopheles albimanus Corrected Scaffold Misassemblies and Identified Interarm Rearrangements in Genus Anopheles.</title>
        <authorList>
            <person name="Artemov G.N."/>
            <person name="Peery A.N."/>
            <person name="Jiang X."/>
            <person name="Tu Z."/>
            <person name="Stegniy V.N."/>
            <person name="Sharakhova M.V."/>
            <person name="Sharakhov I.V."/>
        </authorList>
    </citation>
    <scope>NUCLEOTIDE SEQUENCE [LARGE SCALE GENOMIC DNA]</scope>
    <source>
        <strain evidence="1 2">ALBI9_A</strain>
    </source>
</reference>
<evidence type="ECO:0000313" key="1">
    <source>
        <dbReference type="EnsemblMetazoa" id="AALB007193-PA"/>
    </source>
</evidence>
<dbReference type="Proteomes" id="UP000069272">
    <property type="component" value="Chromosome 2R"/>
</dbReference>
<dbReference type="PANTHER" id="PTHR34095:SF1">
    <property type="entry name" value="LARGE RIBOSOMAL SUBUNIT PROTEIN ML55"/>
    <property type="match status" value="1"/>
</dbReference>
<keyword evidence="2" id="KW-1185">Reference proteome</keyword>
<proteinExistence type="predicted"/>
<dbReference type="GO" id="GO:0005762">
    <property type="term" value="C:mitochondrial large ribosomal subunit"/>
    <property type="evidence" value="ECO:0007669"/>
    <property type="project" value="InterPro"/>
</dbReference>
<sequence>LCASVRSTNTGYVADDCWANSCHLAPNQNIFSGLFVLFNPGNRACKSFVMQLAKLIPVAVPYLNGSLVRSISSNSAAIVKVHRSIYARRYPTMMVLPDGSTINISYHEPRRIIKLPLDLSLLSEAERKARIEKRKPKQKIRIEDDVEDTFNANKYLKYMKRK</sequence>
<dbReference type="STRING" id="7167.A0A182FKY5"/>
<dbReference type="AlphaFoldDB" id="A0A182FKY5"/>
<protein>
    <submittedName>
        <fullName evidence="1">Uncharacterized protein</fullName>
    </submittedName>
</protein>
<name>A0A182FKY5_ANOAL</name>
<organism evidence="1 2">
    <name type="scientific">Anopheles albimanus</name>
    <name type="common">New world malaria mosquito</name>
    <dbReference type="NCBI Taxonomy" id="7167"/>
    <lineage>
        <taxon>Eukaryota</taxon>
        <taxon>Metazoa</taxon>
        <taxon>Ecdysozoa</taxon>
        <taxon>Arthropoda</taxon>
        <taxon>Hexapoda</taxon>
        <taxon>Insecta</taxon>
        <taxon>Pterygota</taxon>
        <taxon>Neoptera</taxon>
        <taxon>Endopterygota</taxon>
        <taxon>Diptera</taxon>
        <taxon>Nematocera</taxon>
        <taxon>Culicoidea</taxon>
        <taxon>Culicidae</taxon>
        <taxon>Anophelinae</taxon>
        <taxon>Anopheles</taxon>
    </lineage>
</organism>
<dbReference type="PANTHER" id="PTHR34095">
    <property type="entry name" value="39S RIBOSOMAL PROTEIN L55, MITOCHONDRIAL"/>
    <property type="match status" value="1"/>
</dbReference>
<dbReference type="GO" id="GO:0003735">
    <property type="term" value="F:structural constituent of ribosome"/>
    <property type="evidence" value="ECO:0007669"/>
    <property type="project" value="InterPro"/>
</dbReference>
<evidence type="ECO:0000313" key="2">
    <source>
        <dbReference type="Proteomes" id="UP000069272"/>
    </source>
</evidence>
<dbReference type="EnsemblMetazoa" id="AALB007193-RA">
    <property type="protein sequence ID" value="AALB007193-PA"/>
    <property type="gene ID" value="AALB007193"/>
</dbReference>
<dbReference type="VEuPathDB" id="VectorBase:AALB007193"/>
<dbReference type="InterPro" id="IPR018615">
    <property type="entry name" value="Ribosomal_mL55"/>
</dbReference>
<dbReference type="VEuPathDB" id="VectorBase:AALB20_034674"/>
<dbReference type="InterPro" id="IPR044884">
    <property type="entry name" value="Ribosomal_mL55_sf"/>
</dbReference>
<dbReference type="GO" id="GO:0006412">
    <property type="term" value="P:translation"/>
    <property type="evidence" value="ECO:0007669"/>
    <property type="project" value="TreeGrafter"/>
</dbReference>
<reference evidence="1" key="2">
    <citation type="submission" date="2022-08" db="UniProtKB">
        <authorList>
            <consortium name="EnsemblMetazoa"/>
        </authorList>
    </citation>
    <scope>IDENTIFICATION</scope>
    <source>
        <strain evidence="1">STECLA/ALBI9_A</strain>
    </source>
</reference>
<dbReference type="Gene3D" id="6.20.130.20">
    <property type="entry name" value="Mitochondrial ribosomal protein L55"/>
    <property type="match status" value="1"/>
</dbReference>
<dbReference type="Pfam" id="PF09776">
    <property type="entry name" value="Mitoc_L55"/>
    <property type="match status" value="1"/>
</dbReference>
<accession>A0A182FKY5</accession>